<dbReference type="Proteomes" id="UP000664859">
    <property type="component" value="Unassembled WGS sequence"/>
</dbReference>
<name>A0A835YW08_9STRA</name>
<evidence type="ECO:0000313" key="3">
    <source>
        <dbReference type="Proteomes" id="UP000664859"/>
    </source>
</evidence>
<dbReference type="EMBL" id="JAFCMP010000246">
    <property type="protein sequence ID" value="KAG5182451.1"/>
    <property type="molecule type" value="Genomic_DNA"/>
</dbReference>
<organism evidence="2 3">
    <name type="scientific">Tribonema minus</name>
    <dbReference type="NCBI Taxonomy" id="303371"/>
    <lineage>
        <taxon>Eukaryota</taxon>
        <taxon>Sar</taxon>
        <taxon>Stramenopiles</taxon>
        <taxon>Ochrophyta</taxon>
        <taxon>PX clade</taxon>
        <taxon>Xanthophyceae</taxon>
        <taxon>Tribonematales</taxon>
        <taxon>Tribonemataceae</taxon>
        <taxon>Tribonema</taxon>
    </lineage>
</organism>
<evidence type="ECO:0000313" key="2">
    <source>
        <dbReference type="EMBL" id="KAG5182451.1"/>
    </source>
</evidence>
<accession>A0A835YW08</accession>
<sequence length="345" mass="37240">MGVLRLSLEDTREWFSETTALGHGSAVPLRCIGADFATQEEIARVREKWCKAGPSEERAEQASERRRSDSASSARESPCLRPARANAGIRFDGRGQPPSGGRGKVGSAKQAESFSSVLTSSLSDAELLLPACTTEAASPPAAAAAAAALPSQRRHQRLLAWVRTLPWRARRSRSAGSSAPQSALPPPHGAAEEAGERAAAMRAPVAALPYFVCGCGAASSDEAAQQQLQCVVQCLRVGIDVKLRDRRGRSTLRTLFIDGDGQRLCWVSPGAATLTPHAAQSLRLDTVLEFREGSGRCAERLYLVCAAREPLIIEPARRHERALLREGLQHLIAERQLLRTDRETL</sequence>
<feature type="region of interest" description="Disordered" evidence="1">
    <location>
        <begin position="171"/>
        <end position="196"/>
    </location>
</feature>
<proteinExistence type="predicted"/>
<feature type="compositionally biased region" description="Basic and acidic residues" evidence="1">
    <location>
        <begin position="49"/>
        <end position="69"/>
    </location>
</feature>
<gene>
    <name evidence="2" type="ORF">JKP88DRAFT_319105</name>
</gene>
<protein>
    <submittedName>
        <fullName evidence="2">Uncharacterized protein</fullName>
    </submittedName>
</protein>
<evidence type="ECO:0000256" key="1">
    <source>
        <dbReference type="SAM" id="MobiDB-lite"/>
    </source>
</evidence>
<comment type="caution">
    <text evidence="2">The sequence shown here is derived from an EMBL/GenBank/DDBJ whole genome shotgun (WGS) entry which is preliminary data.</text>
</comment>
<keyword evidence="3" id="KW-1185">Reference proteome</keyword>
<dbReference type="AlphaFoldDB" id="A0A835YW08"/>
<feature type="region of interest" description="Disordered" evidence="1">
    <location>
        <begin position="49"/>
        <end position="108"/>
    </location>
</feature>
<reference evidence="2" key="1">
    <citation type="submission" date="2021-02" db="EMBL/GenBank/DDBJ databases">
        <title>First Annotated Genome of the Yellow-green Alga Tribonema minus.</title>
        <authorList>
            <person name="Mahan K.M."/>
        </authorList>
    </citation>
    <scope>NUCLEOTIDE SEQUENCE</scope>
    <source>
        <strain evidence="2">UTEX B ZZ1240</strain>
    </source>
</reference>